<dbReference type="InterPro" id="IPR020848">
    <property type="entry name" value="AP_endonuclease_F1_CS"/>
</dbReference>
<dbReference type="SUPFAM" id="SSF56219">
    <property type="entry name" value="DNase I-like"/>
    <property type="match status" value="1"/>
</dbReference>
<feature type="site" description="Interaction with DNA substrate" evidence="8">
    <location>
        <position position="249"/>
    </location>
</feature>
<organism evidence="11 12">
    <name type="scientific">Ophiocordyceps sinensis (strain Co18 / CGMCC 3.14243)</name>
    <name type="common">Yarsagumba caterpillar fungus</name>
    <name type="synonym">Hirsutella sinensis</name>
    <dbReference type="NCBI Taxonomy" id="911162"/>
    <lineage>
        <taxon>Eukaryota</taxon>
        <taxon>Fungi</taxon>
        <taxon>Dikarya</taxon>
        <taxon>Ascomycota</taxon>
        <taxon>Pezizomycotina</taxon>
        <taxon>Sordariomycetes</taxon>
        <taxon>Hypocreomycetidae</taxon>
        <taxon>Hypocreales</taxon>
        <taxon>Ophiocordycipitaceae</taxon>
        <taxon>Ophiocordyceps</taxon>
    </lineage>
</organism>
<feature type="binding site" evidence="7">
    <location>
        <position position="133"/>
    </location>
    <ligand>
        <name>Mg(2+)</name>
        <dbReference type="ChEBI" id="CHEBI:18420"/>
        <label>1</label>
    </ligand>
</feature>
<keyword evidence="7" id="KW-0464">Manganese</keyword>
<dbReference type="GO" id="GO:0003677">
    <property type="term" value="F:DNA binding"/>
    <property type="evidence" value="ECO:0007669"/>
    <property type="project" value="InterPro"/>
</dbReference>
<keyword evidence="11" id="KW-0456">Lyase</keyword>
<feature type="active site" evidence="6">
    <location>
        <position position="92"/>
    </location>
</feature>
<evidence type="ECO:0000256" key="9">
    <source>
        <dbReference type="SAM" id="MobiDB-lite"/>
    </source>
</evidence>
<dbReference type="InterPro" id="IPR005135">
    <property type="entry name" value="Endo/exonuclease/phosphatase"/>
</dbReference>
<dbReference type="HOGENOM" id="CLU_365274_0_0_1"/>
<evidence type="ECO:0000256" key="7">
    <source>
        <dbReference type="PIRSR" id="PIRSR604808-2"/>
    </source>
</evidence>
<dbReference type="PANTHER" id="PTHR22748:SF4">
    <property type="entry name" value="DNA-(APURINIC OR APYRIMIDINIC SITE) ENDONUCLEASE 2"/>
    <property type="match status" value="1"/>
</dbReference>
<feature type="active site" description="Proton donor/acceptor" evidence="6">
    <location>
        <position position="131"/>
    </location>
</feature>
<dbReference type="FunFam" id="3.60.10.10:FF:000079">
    <property type="entry name" value="DNA-(apurinic or apyrimidinic site) lyase"/>
    <property type="match status" value="1"/>
</dbReference>
<feature type="site" description="Transition state stabilizer" evidence="8">
    <location>
        <position position="133"/>
    </location>
</feature>
<dbReference type="PROSITE" id="PS51435">
    <property type="entry name" value="AP_NUCLEASE_F1_4"/>
    <property type="match status" value="1"/>
</dbReference>
<dbReference type="GO" id="GO:0008311">
    <property type="term" value="F:double-stranded DNA 3'-5' DNA exonuclease activity"/>
    <property type="evidence" value="ECO:0007669"/>
    <property type="project" value="TreeGrafter"/>
</dbReference>
<sequence>MGLRITSWNGYSGVAIYTRNSTCAPIRAEEGVTGVLCPPRCSTKFRELAEDQQIGGYPRPGQLSGNVDDLELDSEGRCVVLEFPAFVLLGVYSPANRNESRDDFRLGFLEALDVRIRNLLAAGKQVILTGDLNIIRSELDTTNLLEVLRKEGISLDDWMSMPSQRIFNQLIFEGTVIGERDAGRETPVMWDLCRCFHADREGMNTCWDVKRNTRPANNGSRIDYVLCSDGLKSWFRDANIQEGLMGSDHCPVFATLADRVGVDLGEVALADLVNPPGMFQDGKRVREWSQRDVLPLSARLIPEFDRRQSIRDMFIKKPEPGASAQPPLRLETWPETEDRPALTCSFPDSSESTEPPTTASDEVPIAIRETPVQRPQKPPQLKRGLRPTDGSGRSAKRAKPAANSSGSKAKASSGQRTLQGFFKPAVCSSGSAEKQSEEAQREDAAALSGPSTPWESSRPGPRNSAPQETSETLALKDARQAAASPERVFDPVQAKESWSKLLGKRQLPRCEHDEPCISLVTKKPGVNCGEFPKGCTARPALCLLFSALRNGQSLMARQGARSTFVRDRSGRLARRKGARSGNAGRLSGAATGAGPPHSRGALGSGVLRLEAVNTIYPFLPSVTTRNKGVNFASALVPRGHSLLFCIFTTTPSTIASRPRSRPTSTTAPLLRTVAYHEASASSKSDATSHAWPCNAQRGRATARHQRRNGQSHRKTLAGRIHCRTFPATIQYAATARRRYCHTTVAAANIFELTRLAVVPRHALD</sequence>
<evidence type="ECO:0000313" key="11">
    <source>
        <dbReference type="EMBL" id="EQL04086.1"/>
    </source>
</evidence>
<dbReference type="GO" id="GO:0005634">
    <property type="term" value="C:nucleus"/>
    <property type="evidence" value="ECO:0007669"/>
    <property type="project" value="TreeGrafter"/>
</dbReference>
<proteinExistence type="inferred from homology"/>
<evidence type="ECO:0000256" key="8">
    <source>
        <dbReference type="PIRSR" id="PIRSR604808-3"/>
    </source>
</evidence>
<feature type="site" description="Important for catalytic activity" evidence="8">
    <location>
        <position position="223"/>
    </location>
</feature>
<evidence type="ECO:0000259" key="10">
    <source>
        <dbReference type="Pfam" id="PF03372"/>
    </source>
</evidence>
<evidence type="ECO:0000256" key="4">
    <source>
        <dbReference type="ARBA" id="ARBA00022801"/>
    </source>
</evidence>
<feature type="domain" description="Endonuclease/exonuclease/phosphatase" evidence="10">
    <location>
        <begin position="55"/>
        <end position="249"/>
    </location>
</feature>
<feature type="binding site" evidence="7">
    <location>
        <position position="249"/>
    </location>
    <ligand>
        <name>Mg(2+)</name>
        <dbReference type="ChEBI" id="CHEBI:18420"/>
        <label>1</label>
    </ligand>
</feature>
<dbReference type="PROSITE" id="PS00728">
    <property type="entry name" value="AP_NUCLEASE_F1_3"/>
    <property type="match status" value="1"/>
</dbReference>
<dbReference type="GO" id="GO:0016829">
    <property type="term" value="F:lyase activity"/>
    <property type="evidence" value="ECO:0007669"/>
    <property type="project" value="UniProtKB-KW"/>
</dbReference>
<dbReference type="Gene3D" id="3.60.10.10">
    <property type="entry name" value="Endonuclease/exonuclease/phosphatase"/>
    <property type="match status" value="1"/>
</dbReference>
<evidence type="ECO:0000313" key="12">
    <source>
        <dbReference type="Proteomes" id="UP000019374"/>
    </source>
</evidence>
<evidence type="ECO:0000256" key="5">
    <source>
        <dbReference type="ARBA" id="ARBA00022842"/>
    </source>
</evidence>
<feature type="compositionally biased region" description="Low complexity" evidence="9">
    <location>
        <begin position="400"/>
        <end position="413"/>
    </location>
</feature>
<comment type="cofactor">
    <cofactor evidence="7">
        <name>Mg(2+)</name>
        <dbReference type="ChEBI" id="CHEBI:18420"/>
    </cofactor>
    <cofactor evidence="7">
        <name>Mn(2+)</name>
        <dbReference type="ChEBI" id="CHEBI:29035"/>
    </cofactor>
    <text evidence="7">Probably binds two magnesium or manganese ions per subunit.</text>
</comment>
<keyword evidence="4" id="KW-0378">Hydrolase</keyword>
<protein>
    <submittedName>
        <fullName evidence="11">DNA lyase</fullName>
    </submittedName>
</protein>
<dbReference type="GO" id="GO:0003906">
    <property type="term" value="F:DNA-(apurinic or apyrimidinic site) endonuclease activity"/>
    <property type="evidence" value="ECO:0007669"/>
    <property type="project" value="TreeGrafter"/>
</dbReference>
<feature type="region of interest" description="Disordered" evidence="9">
    <location>
        <begin position="429"/>
        <end position="488"/>
    </location>
</feature>
<feature type="compositionally biased region" description="Basic and acidic residues" evidence="9">
    <location>
        <begin position="434"/>
        <end position="444"/>
    </location>
</feature>
<comment type="similarity">
    <text evidence="2">Belongs to the DNA repair enzymes AP/ExoA family.</text>
</comment>
<dbReference type="Pfam" id="PF03372">
    <property type="entry name" value="Exo_endo_phos"/>
    <property type="match status" value="1"/>
</dbReference>
<dbReference type="GO" id="GO:0008081">
    <property type="term" value="F:phosphoric diester hydrolase activity"/>
    <property type="evidence" value="ECO:0007669"/>
    <property type="project" value="TreeGrafter"/>
</dbReference>
<dbReference type="Proteomes" id="UP000019374">
    <property type="component" value="Unassembled WGS sequence"/>
</dbReference>
<feature type="compositionally biased region" description="Low complexity" evidence="9">
    <location>
        <begin position="347"/>
        <end position="362"/>
    </location>
</feature>
<accession>T5ANT3</accession>
<dbReference type="GO" id="GO:0046872">
    <property type="term" value="F:metal ion binding"/>
    <property type="evidence" value="ECO:0007669"/>
    <property type="project" value="UniProtKB-KW"/>
</dbReference>
<dbReference type="eggNOG" id="KOG1294">
    <property type="taxonomic scope" value="Eukaryota"/>
</dbReference>
<feature type="region of interest" description="Disordered" evidence="9">
    <location>
        <begin position="315"/>
        <end position="417"/>
    </location>
</feature>
<comment type="cofactor">
    <cofactor evidence="1">
        <name>Mn(2+)</name>
        <dbReference type="ChEBI" id="CHEBI:29035"/>
    </cofactor>
</comment>
<evidence type="ECO:0000256" key="3">
    <source>
        <dbReference type="ARBA" id="ARBA00022723"/>
    </source>
</evidence>
<gene>
    <name evidence="11" type="ORF">OCS_00197</name>
</gene>
<dbReference type="OrthoDB" id="391817at2759"/>
<dbReference type="GO" id="GO:0006284">
    <property type="term" value="P:base-excision repair"/>
    <property type="evidence" value="ECO:0007669"/>
    <property type="project" value="TreeGrafter"/>
</dbReference>
<feature type="binding site" evidence="7">
    <location>
        <position position="131"/>
    </location>
    <ligand>
        <name>Mg(2+)</name>
        <dbReference type="ChEBI" id="CHEBI:18420"/>
        <label>1</label>
    </ligand>
</feature>
<feature type="active site" description="Proton acceptor" evidence="6">
    <location>
        <position position="249"/>
    </location>
</feature>
<dbReference type="PANTHER" id="PTHR22748">
    <property type="entry name" value="AP ENDONUCLEASE"/>
    <property type="match status" value="1"/>
</dbReference>
<dbReference type="InterPro" id="IPR036691">
    <property type="entry name" value="Endo/exonu/phosph_ase_sf"/>
</dbReference>
<dbReference type="EMBL" id="KE652180">
    <property type="protein sequence ID" value="EQL04086.1"/>
    <property type="molecule type" value="Genomic_DNA"/>
</dbReference>
<reference evidence="11 12" key="1">
    <citation type="journal article" date="2013" name="Chin. Sci. Bull.">
        <title>Genome survey uncovers the secrets of sex and lifestyle in caterpillar fungus.</title>
        <authorList>
            <person name="Hu X."/>
            <person name="Zhang Y."/>
            <person name="Xiao G."/>
            <person name="Zheng P."/>
            <person name="Xia Y."/>
            <person name="Zhang X."/>
            <person name="St Leger R.J."/>
            <person name="Liu X."/>
            <person name="Wang C."/>
        </authorList>
    </citation>
    <scope>NUCLEOTIDE SEQUENCE [LARGE SCALE GENOMIC DNA]</scope>
    <source>
        <strain evidence="12">Co18 / CGMCC 3.14243</strain>
        <tissue evidence="11">Fruit-body</tissue>
    </source>
</reference>
<keyword evidence="3 7" id="KW-0479">Metal-binding</keyword>
<evidence type="ECO:0000256" key="2">
    <source>
        <dbReference type="ARBA" id="ARBA00007092"/>
    </source>
</evidence>
<feature type="binding site" evidence="7">
    <location>
        <position position="248"/>
    </location>
    <ligand>
        <name>Mg(2+)</name>
        <dbReference type="ChEBI" id="CHEBI:18420"/>
        <label>1</label>
    </ligand>
</feature>
<evidence type="ECO:0000256" key="1">
    <source>
        <dbReference type="ARBA" id="ARBA00001936"/>
    </source>
</evidence>
<name>T5ANT3_OPHSC</name>
<feature type="region of interest" description="Disordered" evidence="9">
    <location>
        <begin position="565"/>
        <end position="599"/>
    </location>
</feature>
<evidence type="ECO:0000256" key="6">
    <source>
        <dbReference type="PIRSR" id="PIRSR604808-1"/>
    </source>
</evidence>
<keyword evidence="5 7" id="KW-0460">Magnesium</keyword>
<dbReference type="InterPro" id="IPR004808">
    <property type="entry name" value="AP_endonuc_1"/>
</dbReference>
<dbReference type="AlphaFoldDB" id="T5ANT3"/>